<dbReference type="InterPro" id="IPR051578">
    <property type="entry name" value="GDPD"/>
</dbReference>
<dbReference type="GO" id="GO:0047389">
    <property type="term" value="F:glycerophosphocholine phosphodiesterase activity"/>
    <property type="evidence" value="ECO:0000318"/>
    <property type="project" value="GO_Central"/>
</dbReference>
<dbReference type="OrthoDB" id="197419at2759"/>
<reference evidence="7 9" key="1">
    <citation type="journal article" date="2011" name="Science">
        <title>Comparative functional genomics of the fission yeasts.</title>
        <authorList>
            <person name="Rhind N."/>
            <person name="Chen Z."/>
            <person name="Yassour M."/>
            <person name="Thompson D.A."/>
            <person name="Haas B.J."/>
            <person name="Habib N."/>
            <person name="Wapinski I."/>
            <person name="Roy S."/>
            <person name="Lin M.F."/>
            <person name="Heiman D.I."/>
            <person name="Young S.K."/>
            <person name="Furuya K."/>
            <person name="Guo Y."/>
            <person name="Pidoux A."/>
            <person name="Chen H.M."/>
            <person name="Robbertse B."/>
            <person name="Goldberg J.M."/>
            <person name="Aoki K."/>
            <person name="Bayne E.H."/>
            <person name="Berlin A.M."/>
            <person name="Desjardins C.A."/>
            <person name="Dobbs E."/>
            <person name="Dukaj L."/>
            <person name="Fan L."/>
            <person name="FitzGerald M.G."/>
            <person name="French C."/>
            <person name="Gujja S."/>
            <person name="Hansen K."/>
            <person name="Keifenheim D."/>
            <person name="Levin J.Z."/>
            <person name="Mosher R.A."/>
            <person name="Mueller C.A."/>
            <person name="Pfiffner J."/>
            <person name="Priest M."/>
            <person name="Russ C."/>
            <person name="Smialowska A."/>
            <person name="Swoboda P."/>
            <person name="Sykes S.M."/>
            <person name="Vaughn M."/>
            <person name="Vengrova S."/>
            <person name="Yoder R."/>
            <person name="Zeng Q."/>
            <person name="Allshire R."/>
            <person name="Baulcombe D."/>
            <person name="Birren B.W."/>
            <person name="Brown W."/>
            <person name="Ekwall K."/>
            <person name="Kellis M."/>
            <person name="Leatherwood J."/>
            <person name="Levin H."/>
            <person name="Margalit H."/>
            <person name="Martienssen R."/>
            <person name="Nieduszynski C.A."/>
            <person name="Spatafora J.W."/>
            <person name="Friedman N."/>
            <person name="Dalgaard J.Z."/>
            <person name="Baumann P."/>
            <person name="Niki H."/>
            <person name="Regev A."/>
            <person name="Nusbaum C."/>
        </authorList>
    </citation>
    <scope>NUCLEOTIDE SEQUENCE [LARGE SCALE GENOMIC DNA]</scope>
    <source>
        <strain evidence="9">yFS275 / FY16936</strain>
    </source>
</reference>
<sequence length="1135" mass="124369">MKFTESLHKAIVPQYADEYVDYEGIKRKLLAAATQLGESAKDVRNDERQAVLRDLMDDLHVNLDRVTTFYDSRISRMSLFAQRLQSETQSIEGSNISTTSRTELQKSLLSQLNNIELQLHRLSSYCEWNKCAFEKLARKLDKHFDTNAFNDFYILQTLTHPFAGAHEVKRTLKTVRSTMNTLKTEFSFRGYGSSPTSSSSGQSLDVCLEKDDSLGLFNIMGKAPAHLLSDVLTSCITKRAVQCTNLVLKLLVGDVDMIGRGFRHAVYSCKDKDAEVLETFLKLVHEQALHAANRRSTETKNESSSVNQQPHLVARLLSSKDSIGQTALHYVAKNGQAGLCTLFCRELDEVCPTFRKTCTWSSPEWRDVAYETPMSLAIRNCNVGCIDALTVYQPKENAKLHDTPTPTLVLACRLIDDAGVIEALVRAGYPVDAKDIHGSSAIHVATRFNHANCVQELLRLCPQSVTALEPPYDWTPLIIAAAFGLQPIVSILLEAGSDLTQVDSCGWTAMEHAAIRGHLDCAALLKTDVVLSNKPVTSGSLDVKPTNSDIRSCDRAMQIGVSDPNASVLILRLDGISGRVRVTVLDEGAEYLSGKVNTSFEGLSINASTSSLSSHSSDKRSPSCVINIPRSQFDNLGEVGEHYGNSLEEDVDDGDVEEDDVFEDNSPAPPTSHKQPVELLFKVASPESAVLHVDLLASRSSRMLAKAVCRISSLLTNVGAHMQSLKPASPLPMLSTKDMNVVRWVNVQALISTYSKAGNAISMEAEPPKALTSEPALATLSSKPSTSSLKHACNSSFSLNHDAKGSNVALIGHRGLGKNLPDRKCLQLGENTLDSLIAAGNLGASYVEFDVQMTKDLVPVVYHDFIVHETGVDAQIHSLTYQQFLSFSHQYPTRDVDETESSVGRTRSRSIDMPRPASFTLEDGIEPGSLSPNSSVYKGNSFGNSICGPFTTFKDILLRVPLNIGLNIELKYAMLSEAEEEGLEPVGIDANTYVDIILDMIHTHGKKRNFIFSSFNPDICILASLKQSAIPVLFLTEAGTAYRTDARAASLQQAINFSCKWGLLGIVSACQPIVHCPRLIDAVKQRDLACFTYGVLNNDAENVRRQVKHGVDAVIVDNVLAIRRCLNDIELTSSN</sequence>
<dbReference type="PANTHER" id="PTHR22958">
    <property type="entry name" value="GLYCEROPHOSPHORYL DIESTER PHOSPHODIESTERASE"/>
    <property type="match status" value="1"/>
</dbReference>
<dbReference type="Pfam" id="PF12796">
    <property type="entry name" value="Ank_2"/>
    <property type="match status" value="1"/>
</dbReference>
<feature type="domain" description="SPX" evidence="5">
    <location>
        <begin position="1"/>
        <end position="154"/>
    </location>
</feature>
<dbReference type="STRING" id="402676.B6JW52"/>
<proteinExistence type="predicted"/>
<dbReference type="SUPFAM" id="SSF48403">
    <property type="entry name" value="Ankyrin repeat"/>
    <property type="match status" value="1"/>
</dbReference>
<feature type="compositionally biased region" description="Acidic residues" evidence="4">
    <location>
        <begin position="647"/>
        <end position="663"/>
    </location>
</feature>
<dbReference type="PROSITE" id="PS51382">
    <property type="entry name" value="SPX"/>
    <property type="match status" value="1"/>
</dbReference>
<name>B6JW52_SCHJY</name>
<dbReference type="VEuPathDB" id="FungiDB:SJAG_00622"/>
<dbReference type="InterPro" id="IPR004331">
    <property type="entry name" value="SPX_dom"/>
</dbReference>
<evidence type="ECO:0000259" key="6">
    <source>
        <dbReference type="PROSITE" id="PS51704"/>
    </source>
</evidence>
<dbReference type="InterPro" id="IPR036770">
    <property type="entry name" value="Ankyrin_rpt-contain_sf"/>
</dbReference>
<accession>B6JW52</accession>
<dbReference type="OMA" id="AKACMRE"/>
<dbReference type="InterPro" id="IPR002110">
    <property type="entry name" value="Ankyrin_rpt"/>
</dbReference>
<keyword evidence="2 3" id="KW-0040">ANK repeat</keyword>
<dbReference type="GeneID" id="7050662"/>
<dbReference type="Proteomes" id="UP000001744">
    <property type="component" value="Unassembled WGS sequence"/>
</dbReference>
<dbReference type="InterPro" id="IPR017946">
    <property type="entry name" value="PLC-like_Pdiesterase_TIM-brl"/>
</dbReference>
<evidence type="ECO:0000256" key="2">
    <source>
        <dbReference type="ARBA" id="ARBA00023043"/>
    </source>
</evidence>
<dbReference type="GO" id="GO:0046475">
    <property type="term" value="P:glycerophospholipid catabolic process"/>
    <property type="evidence" value="ECO:0000318"/>
    <property type="project" value="GO_Central"/>
</dbReference>
<dbReference type="EMBL" id="KE651166">
    <property type="protein sequence ID" value="EEB05603.2"/>
    <property type="molecule type" value="Genomic_DNA"/>
</dbReference>
<dbReference type="Gene3D" id="3.20.20.190">
    <property type="entry name" value="Phosphatidylinositol (PI) phosphodiesterase"/>
    <property type="match status" value="1"/>
</dbReference>
<feature type="region of interest" description="Disordered" evidence="4">
    <location>
        <begin position="638"/>
        <end position="674"/>
    </location>
</feature>
<evidence type="ECO:0000259" key="5">
    <source>
        <dbReference type="PROSITE" id="PS51382"/>
    </source>
</evidence>
<dbReference type="PROSITE" id="PS51704">
    <property type="entry name" value="GP_PDE"/>
    <property type="match status" value="1"/>
</dbReference>
<gene>
    <name evidence="8" type="primary">gde1</name>
    <name evidence="7" type="ORF">SJAG_00622</name>
</gene>
<dbReference type="Gene3D" id="1.25.40.20">
    <property type="entry name" value="Ankyrin repeat-containing domain"/>
    <property type="match status" value="1"/>
</dbReference>
<dbReference type="eggNOG" id="KOG0504">
    <property type="taxonomic scope" value="Eukaryota"/>
</dbReference>
<dbReference type="PROSITE" id="PS50088">
    <property type="entry name" value="ANK_REPEAT"/>
    <property type="match status" value="1"/>
</dbReference>
<organism evidence="7 9">
    <name type="scientific">Schizosaccharomyces japonicus (strain yFS275 / FY16936)</name>
    <name type="common">Fission yeast</name>
    <dbReference type="NCBI Taxonomy" id="402676"/>
    <lineage>
        <taxon>Eukaryota</taxon>
        <taxon>Fungi</taxon>
        <taxon>Dikarya</taxon>
        <taxon>Ascomycota</taxon>
        <taxon>Taphrinomycotina</taxon>
        <taxon>Schizosaccharomycetes</taxon>
        <taxon>Schizosaccharomycetales</taxon>
        <taxon>Schizosaccharomycetaceae</taxon>
        <taxon>Schizosaccharomyces</taxon>
    </lineage>
</organism>
<dbReference type="InterPro" id="IPR030395">
    <property type="entry name" value="GP_PDE_dom"/>
</dbReference>
<dbReference type="CDD" id="cd14447">
    <property type="entry name" value="SPX"/>
    <property type="match status" value="1"/>
</dbReference>
<evidence type="ECO:0000256" key="1">
    <source>
        <dbReference type="ARBA" id="ARBA00022801"/>
    </source>
</evidence>
<evidence type="ECO:0000313" key="9">
    <source>
        <dbReference type="Proteomes" id="UP000001744"/>
    </source>
</evidence>
<dbReference type="HOGENOM" id="CLU_005444_1_0_1"/>
<dbReference type="AlphaFoldDB" id="B6JW52"/>
<dbReference type="eggNOG" id="KOG2421">
    <property type="taxonomic scope" value="Eukaryota"/>
</dbReference>
<dbReference type="PANTHER" id="PTHR22958:SF1">
    <property type="entry name" value="GLYCEROPHOSPHOCHOLINE PHOSPHODIESTERASE GPCPD1"/>
    <property type="match status" value="1"/>
</dbReference>
<dbReference type="JaponicusDB" id="SJAG_00622">
    <property type="gene designation" value="gde1"/>
</dbReference>
<evidence type="ECO:0000313" key="7">
    <source>
        <dbReference type="EMBL" id="EEB05603.2"/>
    </source>
</evidence>
<dbReference type="RefSeq" id="XP_002171896.2">
    <property type="nucleotide sequence ID" value="XM_002171860.2"/>
</dbReference>
<dbReference type="SMART" id="SM00248">
    <property type="entry name" value="ANK"/>
    <property type="match status" value="5"/>
</dbReference>
<protein>
    <submittedName>
        <fullName evidence="7">Glycerophosphoryl diester phosphodiesterase Gde1</fullName>
    </submittedName>
</protein>
<evidence type="ECO:0000256" key="4">
    <source>
        <dbReference type="SAM" id="MobiDB-lite"/>
    </source>
</evidence>
<feature type="repeat" description="ANK" evidence="3">
    <location>
        <begin position="472"/>
        <end position="504"/>
    </location>
</feature>
<evidence type="ECO:0000256" key="3">
    <source>
        <dbReference type="PROSITE-ProRule" id="PRU00023"/>
    </source>
</evidence>
<dbReference type="PROSITE" id="PS50297">
    <property type="entry name" value="ANK_REP_REGION"/>
    <property type="match status" value="1"/>
</dbReference>
<evidence type="ECO:0000313" key="8">
    <source>
        <dbReference type="JaponicusDB" id="SJAG_00622"/>
    </source>
</evidence>
<dbReference type="Pfam" id="PF03009">
    <property type="entry name" value="GDPD"/>
    <property type="match status" value="1"/>
</dbReference>
<keyword evidence="1" id="KW-0378">Hydrolase</keyword>
<dbReference type="SUPFAM" id="SSF51695">
    <property type="entry name" value="PLC-like phosphodiesterases"/>
    <property type="match status" value="1"/>
</dbReference>
<feature type="domain" description="GP-PDE" evidence="6">
    <location>
        <begin position="808"/>
        <end position="1126"/>
    </location>
</feature>
<keyword evidence="9" id="KW-1185">Reference proteome</keyword>